<dbReference type="Proteomes" id="UP001501920">
    <property type="component" value="Chromosome 18"/>
</dbReference>
<evidence type="ECO:0000256" key="9">
    <source>
        <dbReference type="ARBA" id="ARBA00023136"/>
    </source>
</evidence>
<evidence type="ECO:0000256" key="6">
    <source>
        <dbReference type="ARBA" id="ARBA00022692"/>
    </source>
</evidence>
<dbReference type="Pfam" id="PF00822">
    <property type="entry name" value="PMP22_Claudin"/>
    <property type="match status" value="1"/>
</dbReference>
<proteinExistence type="inferred from homology"/>
<keyword evidence="4" id="KW-0796">Tight junction</keyword>
<keyword evidence="7" id="KW-0965">Cell junction</keyword>
<dbReference type="AlphaFoldDB" id="A0A3B4EID1"/>
<reference evidence="12" key="2">
    <citation type="submission" date="2025-08" db="UniProtKB">
        <authorList>
            <consortium name="Ensembl"/>
        </authorList>
    </citation>
    <scope>IDENTIFICATION</scope>
</reference>
<comment type="similarity">
    <text evidence="3">Belongs to the claudin family.</text>
</comment>
<organism evidence="12 13">
    <name type="scientific">Pygocentrus nattereri</name>
    <name type="common">Red-bellied piranha</name>
    <dbReference type="NCBI Taxonomy" id="42514"/>
    <lineage>
        <taxon>Eukaryota</taxon>
        <taxon>Metazoa</taxon>
        <taxon>Chordata</taxon>
        <taxon>Craniata</taxon>
        <taxon>Vertebrata</taxon>
        <taxon>Euteleostomi</taxon>
        <taxon>Actinopterygii</taxon>
        <taxon>Neopterygii</taxon>
        <taxon>Teleostei</taxon>
        <taxon>Ostariophysi</taxon>
        <taxon>Characiformes</taxon>
        <taxon>Characoidei</taxon>
        <taxon>Pygocentrus</taxon>
    </lineage>
</organism>
<keyword evidence="9 10" id="KW-0472">Membrane</keyword>
<dbReference type="PANTHER" id="PTHR12002">
    <property type="entry name" value="CLAUDIN"/>
    <property type="match status" value="1"/>
</dbReference>
<evidence type="ECO:0000256" key="5">
    <source>
        <dbReference type="ARBA" id="ARBA00022475"/>
    </source>
</evidence>
<feature type="transmembrane region" description="Helical" evidence="10">
    <location>
        <begin position="156"/>
        <end position="177"/>
    </location>
</feature>
<evidence type="ECO:0000256" key="3">
    <source>
        <dbReference type="ARBA" id="ARBA00008295"/>
    </source>
</evidence>
<evidence type="ECO:0000256" key="2">
    <source>
        <dbReference type="ARBA" id="ARBA00004651"/>
    </source>
</evidence>
<feature type="signal peptide" evidence="11">
    <location>
        <begin position="1"/>
        <end position="19"/>
    </location>
</feature>
<evidence type="ECO:0000256" key="11">
    <source>
        <dbReference type="SAM" id="SignalP"/>
    </source>
</evidence>
<dbReference type="GO" id="GO:0005886">
    <property type="term" value="C:plasma membrane"/>
    <property type="evidence" value="ECO:0007669"/>
    <property type="project" value="UniProtKB-SubCell"/>
</dbReference>
<dbReference type="Gene3D" id="1.20.140.150">
    <property type="match status" value="1"/>
</dbReference>
<evidence type="ECO:0008006" key="14">
    <source>
        <dbReference type="Google" id="ProtNLM"/>
    </source>
</evidence>
<feature type="transmembrane region" description="Helical" evidence="10">
    <location>
        <begin position="83"/>
        <end position="102"/>
    </location>
</feature>
<comment type="subcellular location">
    <subcellularLocation>
        <location evidence="1">Cell junction</location>
        <location evidence="1">Tight junction</location>
    </subcellularLocation>
    <subcellularLocation>
        <location evidence="2">Cell membrane</location>
        <topology evidence="2">Multi-pass membrane protein</topology>
    </subcellularLocation>
</comment>
<reference evidence="12" key="3">
    <citation type="submission" date="2025-09" db="UniProtKB">
        <authorList>
            <consortium name="Ensembl"/>
        </authorList>
    </citation>
    <scope>IDENTIFICATION</scope>
</reference>
<accession>A0A3B4EID1</accession>
<sequence length="210" mass="23225">MRTPGILIFGLVLAPCGWILDLTSTVAPSWRTIQHITKQPEDLVLQQGLWDICKTFTTSRNVYCNQQDIEYFSNRVVTTGQKLMVTSLVVNLIGMVVVAAGVKCWRNRPPDWTVTGVGGFLIFFSGILTLIPIAWFTHMLQDIKAPSTDIRVGYCIVVGYMGGLMEVLGGGAMLAGIRRCFDGRNRGEKRSRNTFGAVIAQRDIGNQNNV</sequence>
<keyword evidence="13" id="KW-1185">Reference proteome</keyword>
<evidence type="ECO:0000256" key="1">
    <source>
        <dbReference type="ARBA" id="ARBA00004435"/>
    </source>
</evidence>
<evidence type="ECO:0000256" key="7">
    <source>
        <dbReference type="ARBA" id="ARBA00022949"/>
    </source>
</evidence>
<keyword evidence="6 10" id="KW-0812">Transmembrane</keyword>
<reference evidence="12 13" key="1">
    <citation type="submission" date="2020-10" db="EMBL/GenBank/DDBJ databases">
        <title>Pygocentrus nattereri (red-bellied piranha) genome, fPygNat1, primary haplotype.</title>
        <authorList>
            <person name="Myers G."/>
            <person name="Meyer A."/>
            <person name="Karagic N."/>
            <person name="Pippel M."/>
            <person name="Winkler S."/>
            <person name="Tracey A."/>
            <person name="Wood J."/>
            <person name="Formenti G."/>
            <person name="Howe K."/>
            <person name="Fedrigo O."/>
            <person name="Jarvis E.D."/>
        </authorList>
    </citation>
    <scope>NUCLEOTIDE SEQUENCE [LARGE SCALE GENOMIC DNA]</scope>
</reference>
<keyword evidence="8 10" id="KW-1133">Transmembrane helix</keyword>
<feature type="transmembrane region" description="Helical" evidence="10">
    <location>
        <begin position="114"/>
        <end position="136"/>
    </location>
</feature>
<evidence type="ECO:0000313" key="13">
    <source>
        <dbReference type="Proteomes" id="UP001501920"/>
    </source>
</evidence>
<feature type="chain" id="PRO_5043780836" description="Claudin" evidence="11">
    <location>
        <begin position="20"/>
        <end position="210"/>
    </location>
</feature>
<dbReference type="InterPro" id="IPR006187">
    <property type="entry name" value="Claudin"/>
</dbReference>
<name>A0A3B4EID1_PYGNA</name>
<keyword evidence="11" id="KW-0732">Signal</keyword>
<evidence type="ECO:0000256" key="4">
    <source>
        <dbReference type="ARBA" id="ARBA00022427"/>
    </source>
</evidence>
<dbReference type="InterPro" id="IPR004031">
    <property type="entry name" value="PMP22/EMP/MP20/Claudin"/>
</dbReference>
<dbReference type="GO" id="GO:0005198">
    <property type="term" value="F:structural molecule activity"/>
    <property type="evidence" value="ECO:0007669"/>
    <property type="project" value="InterPro"/>
</dbReference>
<keyword evidence="5" id="KW-1003">Cell membrane</keyword>
<dbReference type="STRING" id="42514.ENSPNAP00000036252"/>
<dbReference type="GeneTree" id="ENSGT00390000006975"/>
<evidence type="ECO:0000256" key="8">
    <source>
        <dbReference type="ARBA" id="ARBA00022989"/>
    </source>
</evidence>
<evidence type="ECO:0000313" key="12">
    <source>
        <dbReference type="Ensembl" id="ENSPNAP00000036252.2"/>
    </source>
</evidence>
<evidence type="ECO:0000256" key="10">
    <source>
        <dbReference type="SAM" id="Phobius"/>
    </source>
</evidence>
<dbReference type="GO" id="GO:0005923">
    <property type="term" value="C:bicellular tight junction"/>
    <property type="evidence" value="ECO:0007669"/>
    <property type="project" value="UniProtKB-SubCell"/>
</dbReference>
<protein>
    <recommendedName>
        <fullName evidence="14">Claudin</fullName>
    </recommendedName>
</protein>
<dbReference type="Ensembl" id="ENSPNAT00000030432.2">
    <property type="protein sequence ID" value="ENSPNAP00000036252.2"/>
    <property type="gene ID" value="ENSPNAG00000026880.2"/>
</dbReference>
<dbReference type="PRINTS" id="PR01077">
    <property type="entry name" value="CLAUDIN"/>
</dbReference>